<dbReference type="Proteomes" id="UP000544551">
    <property type="component" value="Unassembled WGS sequence"/>
</dbReference>
<sequence length="63" mass="6689">MSQAILYYVLGVIGLVVGIWWWTVVGPSFAFLAPLIVMSAGGAFLVAGLATTLDVYSPTSRKI</sequence>
<dbReference type="EMBL" id="JABAFZ010000002">
    <property type="protein sequence ID" value="NME88628.1"/>
    <property type="molecule type" value="Genomic_DNA"/>
</dbReference>
<reference evidence="3" key="2">
    <citation type="submission" date="2016-02" db="EMBL/GenBank/DDBJ databases">
        <authorList>
            <person name="Wen L."/>
            <person name="He K."/>
            <person name="Yang H."/>
        </authorList>
    </citation>
    <scope>NUCLEOTIDE SEQUENCE [LARGE SCALE GENOMIC DNA]</scope>
    <source>
        <strain evidence="3">GA-15</strain>
    </source>
</reference>
<dbReference type="AlphaFoldDB" id="A0A177IB29"/>
<feature type="transmembrane region" description="Helical" evidence="1">
    <location>
        <begin position="5"/>
        <end position="23"/>
    </location>
</feature>
<dbReference type="RefSeq" id="WP_066840313.1">
    <property type="nucleotide sequence ID" value="NZ_CAJUDP010000004.1"/>
</dbReference>
<organism evidence="3 4">
    <name type="scientific">Corynebacterium stationis</name>
    <dbReference type="NCBI Taxonomy" id="1705"/>
    <lineage>
        <taxon>Bacteria</taxon>
        <taxon>Bacillati</taxon>
        <taxon>Actinomycetota</taxon>
        <taxon>Actinomycetes</taxon>
        <taxon>Mycobacteriales</taxon>
        <taxon>Corynebacteriaceae</taxon>
        <taxon>Corynebacterium</taxon>
    </lineage>
</organism>
<keyword evidence="1" id="KW-0472">Membrane</keyword>
<accession>A0A177IB29</accession>
<protein>
    <submittedName>
        <fullName evidence="3">Uncharacterized protein</fullName>
    </submittedName>
</protein>
<dbReference type="KEGG" id="csta:CSTAT_02960"/>
<feature type="transmembrane region" description="Helical" evidence="1">
    <location>
        <begin position="29"/>
        <end position="53"/>
    </location>
</feature>
<dbReference type="GeneID" id="78284954"/>
<evidence type="ECO:0000256" key="1">
    <source>
        <dbReference type="SAM" id="Phobius"/>
    </source>
</evidence>
<proteinExistence type="predicted"/>
<evidence type="ECO:0000313" key="4">
    <source>
        <dbReference type="Proteomes" id="UP000076947"/>
    </source>
</evidence>
<keyword evidence="1" id="KW-1133">Transmembrane helix</keyword>
<evidence type="ECO:0000313" key="3">
    <source>
        <dbReference type="EMBL" id="OAH26017.1"/>
    </source>
</evidence>
<keyword evidence="1" id="KW-0812">Transmembrane</keyword>
<comment type="caution">
    <text evidence="3">The sequence shown here is derived from an EMBL/GenBank/DDBJ whole genome shotgun (WGS) entry which is preliminary data.</text>
</comment>
<keyword evidence="4" id="KW-1185">Reference proteome</keyword>
<evidence type="ECO:0000313" key="5">
    <source>
        <dbReference type="Proteomes" id="UP000544551"/>
    </source>
</evidence>
<name>A0A177IB29_9CORY</name>
<dbReference type="OrthoDB" id="4425131at2"/>
<dbReference type="STRING" id="1705.CA21670_02265"/>
<reference evidence="2 5" key="3">
    <citation type="submission" date="2020-04" db="EMBL/GenBank/DDBJ databases">
        <authorList>
            <person name="Hitch T.C.A."/>
            <person name="Wylensek D."/>
            <person name="Clavel T."/>
        </authorList>
    </citation>
    <scope>NUCLEOTIDE SEQUENCE [LARGE SCALE GENOMIC DNA]</scope>
    <source>
        <strain evidence="2 5">BL-383-APC-3D</strain>
    </source>
</reference>
<dbReference type="Proteomes" id="UP000076947">
    <property type="component" value="Unassembled WGS sequence"/>
</dbReference>
<evidence type="ECO:0000313" key="2">
    <source>
        <dbReference type="EMBL" id="NME88628.1"/>
    </source>
</evidence>
<reference evidence="4" key="1">
    <citation type="submission" date="2016-02" db="EMBL/GenBank/DDBJ databases">
        <authorList>
            <person name="Kaur G."/>
            <person name="Nair G.R."/>
            <person name="Mayilraj S."/>
        </authorList>
    </citation>
    <scope>NUCLEOTIDE SEQUENCE [LARGE SCALE GENOMIC DNA]</scope>
    <source>
        <strain evidence="4">GA-15</strain>
    </source>
</reference>
<gene>
    <name evidence="3" type="ORF">AYJ05_00775</name>
    <name evidence="2" type="ORF">HF853_02830</name>
</gene>
<dbReference type="EMBL" id="LSTQ01000024">
    <property type="protein sequence ID" value="OAH26017.1"/>
    <property type="molecule type" value="Genomic_DNA"/>
</dbReference>